<dbReference type="OrthoDB" id="445357at2759"/>
<dbReference type="Pfam" id="PF18592">
    <property type="entry name" value="Tho1_MOS11_C"/>
    <property type="match status" value="1"/>
</dbReference>
<dbReference type="KEGG" id="lel:PVL30_003399"/>
<dbReference type="AlphaFoldDB" id="A5DYX9"/>
<dbReference type="PROSITE" id="PS50800">
    <property type="entry name" value="SAP"/>
    <property type="match status" value="1"/>
</dbReference>
<reference evidence="5 6" key="1">
    <citation type="journal article" date="2009" name="Nature">
        <title>Evolution of pathogenicity and sexual reproduction in eight Candida genomes.</title>
        <authorList>
            <person name="Butler G."/>
            <person name="Rasmussen M.D."/>
            <person name="Lin M.F."/>
            <person name="Santos M.A."/>
            <person name="Sakthikumar S."/>
            <person name="Munro C.A."/>
            <person name="Rheinbay E."/>
            <person name="Grabherr M."/>
            <person name="Forche A."/>
            <person name="Reedy J.L."/>
            <person name="Agrafioti I."/>
            <person name="Arnaud M.B."/>
            <person name="Bates S."/>
            <person name="Brown A.J."/>
            <person name="Brunke S."/>
            <person name="Costanzo M.C."/>
            <person name="Fitzpatrick D.A."/>
            <person name="de Groot P.W."/>
            <person name="Harris D."/>
            <person name="Hoyer L.L."/>
            <person name="Hube B."/>
            <person name="Klis F.M."/>
            <person name="Kodira C."/>
            <person name="Lennard N."/>
            <person name="Logue M.E."/>
            <person name="Martin R."/>
            <person name="Neiman A.M."/>
            <person name="Nikolaou E."/>
            <person name="Quail M.A."/>
            <person name="Quinn J."/>
            <person name="Santos M.C."/>
            <person name="Schmitzberger F.F."/>
            <person name="Sherlock G."/>
            <person name="Shah P."/>
            <person name="Silverstein K.A."/>
            <person name="Skrzypek M.S."/>
            <person name="Soll D."/>
            <person name="Staggs R."/>
            <person name="Stansfield I."/>
            <person name="Stumpf M.P."/>
            <person name="Sudbery P.E."/>
            <person name="Srikantha T."/>
            <person name="Zeng Q."/>
            <person name="Berman J."/>
            <person name="Berriman M."/>
            <person name="Heitman J."/>
            <person name="Gow N.A."/>
            <person name="Lorenz M.C."/>
            <person name="Birren B.W."/>
            <person name="Kellis M."/>
            <person name="Cuomo C.A."/>
        </authorList>
    </citation>
    <scope>NUCLEOTIDE SEQUENCE [LARGE SCALE GENOMIC DNA]</scope>
    <source>
        <strain evidence="6">ATCC 11503 / BCRC 21390 / CBS 2605 / JCM 1781 / NBRC 1676 / NRRL YB-4239</strain>
    </source>
</reference>
<keyword evidence="6" id="KW-1185">Reference proteome</keyword>
<dbReference type="InterPro" id="IPR052240">
    <property type="entry name" value="SAP_domain_ribonucleoprotein"/>
</dbReference>
<dbReference type="InterPro" id="IPR040746">
    <property type="entry name" value="THO1_MOS11_C"/>
</dbReference>
<evidence type="ECO:0000259" key="4">
    <source>
        <dbReference type="PROSITE" id="PS50800"/>
    </source>
</evidence>
<dbReference type="SMART" id="SM00513">
    <property type="entry name" value="SAP"/>
    <property type="match status" value="1"/>
</dbReference>
<feature type="compositionally biased region" description="Basic and acidic residues" evidence="3">
    <location>
        <begin position="119"/>
        <end position="138"/>
    </location>
</feature>
<evidence type="ECO:0000256" key="1">
    <source>
        <dbReference type="ARBA" id="ARBA00022553"/>
    </source>
</evidence>
<protein>
    <recommendedName>
        <fullName evidence="4">SAP domain-containing protein</fullName>
    </recommendedName>
</protein>
<dbReference type="eggNOG" id="ENOG502SARN">
    <property type="taxonomic scope" value="Eukaryota"/>
</dbReference>
<dbReference type="HOGENOM" id="CLU_088651_1_0_1"/>
<accession>A5DYX9</accession>
<evidence type="ECO:0000313" key="6">
    <source>
        <dbReference type="Proteomes" id="UP000001996"/>
    </source>
</evidence>
<dbReference type="Proteomes" id="UP000001996">
    <property type="component" value="Unassembled WGS sequence"/>
</dbReference>
<dbReference type="OMA" id="WSEKDNA"/>
<feature type="region of interest" description="Disordered" evidence="3">
    <location>
        <begin position="41"/>
        <end position="138"/>
    </location>
</feature>
<evidence type="ECO:0000313" key="5">
    <source>
        <dbReference type="EMBL" id="EDK44387.1"/>
    </source>
</evidence>
<feature type="compositionally biased region" description="Basic residues" evidence="3">
    <location>
        <begin position="201"/>
        <end position="225"/>
    </location>
</feature>
<name>A5DYX9_LODEL</name>
<dbReference type="VEuPathDB" id="FungiDB:LELG_02566"/>
<sequence length="225" mass="24250">MSDYSSQTVAQLKELLKQRGLSTEGKKADLVTRLIDSDNSQVTAAAQEEAPLQTEGSTTDAANEVSIEAPTEASAQPIDSKVAANESTASSAAPGSEPTLTVIQPQPKTTQVAEGEAGADLKENKKESEPPKQLTAEERKQLAVELLQKKIARAEKYGDEKLAEESRKSLNRVEKFGVELGTSLAREIGLVDDKLGSGNGFKKHHGRRGKFNRGRGIRKNRGGRR</sequence>
<gene>
    <name evidence="5" type="ORF">LELG_02566</name>
</gene>
<proteinExistence type="inferred from homology"/>
<dbReference type="GO" id="GO:0005634">
    <property type="term" value="C:nucleus"/>
    <property type="evidence" value="ECO:0007669"/>
    <property type="project" value="TreeGrafter"/>
</dbReference>
<dbReference type="InterPro" id="IPR036361">
    <property type="entry name" value="SAP_dom_sf"/>
</dbReference>
<organism evidence="5 6">
    <name type="scientific">Lodderomyces elongisporus (strain ATCC 11503 / CBS 2605 / JCM 1781 / NBRC 1676 / NRRL YB-4239)</name>
    <name type="common">Yeast</name>
    <name type="synonym">Saccharomyces elongisporus</name>
    <dbReference type="NCBI Taxonomy" id="379508"/>
    <lineage>
        <taxon>Eukaryota</taxon>
        <taxon>Fungi</taxon>
        <taxon>Dikarya</taxon>
        <taxon>Ascomycota</taxon>
        <taxon>Saccharomycotina</taxon>
        <taxon>Pichiomycetes</taxon>
        <taxon>Debaryomycetaceae</taxon>
        <taxon>Candida/Lodderomyces clade</taxon>
        <taxon>Lodderomyces</taxon>
    </lineage>
</organism>
<dbReference type="EMBL" id="CH981526">
    <property type="protein sequence ID" value="EDK44387.1"/>
    <property type="molecule type" value="Genomic_DNA"/>
</dbReference>
<keyword evidence="1" id="KW-0597">Phosphoprotein</keyword>
<feature type="domain" description="SAP" evidence="4">
    <location>
        <begin position="4"/>
        <end position="38"/>
    </location>
</feature>
<dbReference type="PANTHER" id="PTHR46551">
    <property type="entry name" value="SAP DOMAIN-CONTAINING RIBONUCLEOPROTEIN"/>
    <property type="match status" value="1"/>
</dbReference>
<dbReference type="InParanoid" id="A5DYX9"/>
<dbReference type="Pfam" id="PF02037">
    <property type="entry name" value="SAP"/>
    <property type="match status" value="1"/>
</dbReference>
<dbReference type="InterPro" id="IPR003034">
    <property type="entry name" value="SAP_dom"/>
</dbReference>
<dbReference type="GeneID" id="5233567"/>
<feature type="compositionally biased region" description="Polar residues" evidence="3">
    <location>
        <begin position="85"/>
        <end position="112"/>
    </location>
</feature>
<evidence type="ECO:0000256" key="2">
    <source>
        <dbReference type="ARBA" id="ARBA00046328"/>
    </source>
</evidence>
<dbReference type="SUPFAM" id="SSF68906">
    <property type="entry name" value="SAP domain"/>
    <property type="match status" value="1"/>
</dbReference>
<dbReference type="Gene3D" id="1.10.720.30">
    <property type="entry name" value="SAP domain"/>
    <property type="match status" value="1"/>
</dbReference>
<comment type="similarity">
    <text evidence="2">Belongs to the SAP domain-containing ribonucleoprotein family.</text>
</comment>
<dbReference type="GO" id="GO:0016973">
    <property type="term" value="P:poly(A)+ mRNA export from nucleus"/>
    <property type="evidence" value="ECO:0007669"/>
    <property type="project" value="TreeGrafter"/>
</dbReference>
<dbReference type="PANTHER" id="PTHR46551:SF1">
    <property type="entry name" value="SAP DOMAIN-CONTAINING RIBONUCLEOPROTEIN"/>
    <property type="match status" value="1"/>
</dbReference>
<feature type="region of interest" description="Disordered" evidence="3">
    <location>
        <begin position="193"/>
        <end position="225"/>
    </location>
</feature>
<dbReference type="STRING" id="379508.A5DYX9"/>
<evidence type="ECO:0000256" key="3">
    <source>
        <dbReference type="SAM" id="MobiDB-lite"/>
    </source>
</evidence>
<dbReference type="FunCoup" id="A5DYX9">
    <property type="interactions" value="25"/>
</dbReference>